<proteinExistence type="predicted"/>
<accession>A0A829QA93</accession>
<dbReference type="AlphaFoldDB" id="A0A829QA93"/>
<dbReference type="Proteomes" id="UP000020103">
    <property type="component" value="Unassembled WGS sequence"/>
</dbReference>
<dbReference type="EMBL" id="JAOF01000001">
    <property type="protein sequence ID" value="EUA49766.1"/>
    <property type="molecule type" value="Genomic_DNA"/>
</dbReference>
<evidence type="ECO:0000256" key="1">
    <source>
        <dbReference type="SAM" id="MobiDB-lite"/>
    </source>
</evidence>
<comment type="caution">
    <text evidence="2">The sequence shown here is derived from an EMBL/GenBank/DDBJ whole genome shotgun (WGS) entry which is preliminary data.</text>
</comment>
<sequence length="60" mass="6393">MTILVTGATGNVGRPLVDLLVAAGPTSARSPGIQNARAFHHRSPPSRRPVLGWTESRQFS</sequence>
<gene>
    <name evidence="2" type="ORF">I543_3215</name>
</gene>
<dbReference type="SUPFAM" id="SSF51735">
    <property type="entry name" value="NAD(P)-binding Rossmann-fold domains"/>
    <property type="match status" value="1"/>
</dbReference>
<dbReference type="InterPro" id="IPR036291">
    <property type="entry name" value="NAD(P)-bd_dom_sf"/>
</dbReference>
<feature type="region of interest" description="Disordered" evidence="1">
    <location>
        <begin position="38"/>
        <end position="60"/>
    </location>
</feature>
<dbReference type="Gene3D" id="3.40.50.720">
    <property type="entry name" value="NAD(P)-binding Rossmann-like Domain"/>
    <property type="match status" value="1"/>
</dbReference>
<name>A0A829QA93_9MYCO</name>
<evidence type="ECO:0000313" key="2">
    <source>
        <dbReference type="EMBL" id="EUA49766.1"/>
    </source>
</evidence>
<evidence type="ECO:0000313" key="3">
    <source>
        <dbReference type="Proteomes" id="UP000020103"/>
    </source>
</evidence>
<organism evidence="2 3">
    <name type="scientific">Mycobacteroides abscessus 21</name>
    <dbReference type="NCBI Taxonomy" id="1299324"/>
    <lineage>
        <taxon>Bacteria</taxon>
        <taxon>Bacillati</taxon>
        <taxon>Actinomycetota</taxon>
        <taxon>Actinomycetes</taxon>
        <taxon>Mycobacteriales</taxon>
        <taxon>Mycobacteriaceae</taxon>
        <taxon>Mycobacteroides</taxon>
        <taxon>Mycobacteroides abscessus</taxon>
    </lineage>
</organism>
<protein>
    <submittedName>
        <fullName evidence="2">Uncharacterized protein</fullName>
    </submittedName>
</protein>
<reference evidence="2 3" key="1">
    <citation type="submission" date="2013-12" db="EMBL/GenBank/DDBJ databases">
        <authorList>
            <person name="Madinger N."/>
            <person name="Lenaerts A."/>
            <person name="Ordway D."/>
            <person name="DeGroote M.A."/>
            <person name="Parker T."/>
            <person name="Sizemore C."/>
            <person name="Tallon L.J."/>
            <person name="Sadzewicz L.K."/>
            <person name="Sengamalay N."/>
            <person name="Fraser C.M."/>
            <person name="Hine E."/>
            <person name="Shefchek K.A."/>
            <person name="Das S.P."/>
            <person name="Tettelin H."/>
        </authorList>
    </citation>
    <scope>NUCLEOTIDE SEQUENCE [LARGE SCALE GENOMIC DNA]</scope>
    <source>
        <strain evidence="2 3">21</strain>
    </source>
</reference>